<dbReference type="PANTHER" id="PTHR22674">
    <property type="entry name" value="NTPASE, KAP FAMILY P-LOOP DOMAIN-CONTAINING 1"/>
    <property type="match status" value="1"/>
</dbReference>
<evidence type="ECO:0000259" key="2">
    <source>
        <dbReference type="Pfam" id="PF07693"/>
    </source>
</evidence>
<dbReference type="Proteomes" id="UP000824782">
    <property type="component" value="Unassembled WGS sequence"/>
</dbReference>
<comment type="caution">
    <text evidence="4">The sequence shown here is derived from an EMBL/GenBank/DDBJ whole genome shotgun (WGS) entry which is preliminary data.</text>
</comment>
<feature type="transmembrane region" description="Helical" evidence="1">
    <location>
        <begin position="20"/>
        <end position="36"/>
    </location>
</feature>
<dbReference type="InterPro" id="IPR052754">
    <property type="entry name" value="NTPase_KAP_P-loop"/>
</dbReference>
<dbReference type="InterPro" id="IPR011646">
    <property type="entry name" value="KAP_P-loop"/>
</dbReference>
<protein>
    <recommendedName>
        <fullName evidence="6">KAP NTPase domain-containing protein</fullName>
    </recommendedName>
</protein>
<name>A0AAV7A131_ENGPU</name>
<organism evidence="4 5">
    <name type="scientific">Engystomops pustulosus</name>
    <name type="common">Tungara frog</name>
    <name type="synonym">Physalaemus pustulosus</name>
    <dbReference type="NCBI Taxonomy" id="76066"/>
    <lineage>
        <taxon>Eukaryota</taxon>
        <taxon>Metazoa</taxon>
        <taxon>Chordata</taxon>
        <taxon>Craniata</taxon>
        <taxon>Vertebrata</taxon>
        <taxon>Euteleostomi</taxon>
        <taxon>Amphibia</taxon>
        <taxon>Batrachia</taxon>
        <taxon>Anura</taxon>
        <taxon>Neobatrachia</taxon>
        <taxon>Hyloidea</taxon>
        <taxon>Leptodactylidae</taxon>
        <taxon>Leiuperinae</taxon>
        <taxon>Engystomops</taxon>
    </lineage>
</organism>
<feature type="domain" description="KAP NTPase" evidence="2">
    <location>
        <begin position="16"/>
        <end position="378"/>
    </location>
</feature>
<accession>A0AAV7A131</accession>
<dbReference type="Pfam" id="PF23307">
    <property type="entry name" value="SAM_KIDINS220"/>
    <property type="match status" value="1"/>
</dbReference>
<reference evidence="4" key="1">
    <citation type="thesis" date="2020" institute="ProQuest LLC" country="789 East Eisenhower Parkway, Ann Arbor, MI, USA">
        <title>Comparative Genomics and Chromosome Evolution.</title>
        <authorList>
            <person name="Mudd A.B."/>
        </authorList>
    </citation>
    <scope>NUCLEOTIDE SEQUENCE</scope>
    <source>
        <strain evidence="4">237g6f4</strain>
        <tissue evidence="4">Blood</tissue>
    </source>
</reference>
<feature type="transmembrane region" description="Helical" evidence="1">
    <location>
        <begin position="215"/>
        <end position="235"/>
    </location>
</feature>
<keyword evidence="1" id="KW-0812">Transmembrane</keyword>
<evidence type="ECO:0000259" key="3">
    <source>
        <dbReference type="Pfam" id="PF23307"/>
    </source>
</evidence>
<feature type="transmembrane region" description="Helical" evidence="1">
    <location>
        <begin position="167"/>
        <end position="195"/>
    </location>
</feature>
<sequence>MVCPGFETKDDIYCYSLAKALYYVVTPVTVGFYAPWGRRKDYLLNKVESYLYYEGSMKEREEVQRTGLRTRKTTGKDLIKLIFLLIFHNPVITETHKQRENIRYCFIRFSAWEYAGSDQLWAGLVTTLCDGIESCFGLAPISVYRAVGRKTRIIDAPLKQEWVSKKFLCIPLWVATLLVIIIGITVGALLLIFGFPFGDPTGDMLAAAEGVGATVVGLSAAGAIRVAIVVVRNAIVTQKGKVQQKMNRTDMSSQLGFMSDVKREVKIITRYLQLMEIYQRQKIKVVLEITNLDKCMPDKVVGVLNAMNILLSDPNAPFISILAVDPRIIIECVESSQQLKGMANNGYEFLNRIITLPFCIPRMNPETKLAFLRNVIEGKGDLIRDTEEDITFDIDAPNENDFLLRQRITPNNDFKINDIPLVVRSSNDPLETNGGFLEKGPKTKTLINEAFRYLFDDRMRHYITDNVVHIRRMVNTITITIRLMIREVPRHQVQPCKVTEWVLLATQWPCRLSWILQCVEDEQQMRCFSEGDNNGDYTRTFLWDVFEKSLEELDTMKSSLKQLLELDGDPEIFHHLLCDNFTVADANFFLPFTVNLDSSIKRQMELLRGSNNMWESKKSNRLTMLSLLTMSVDEVCKEMNKLGFREENLKMYQQKIKEHNLNGRALVYSDNNEIKDVLCMGLGDWTLFSVYFLGVLPPPPTAPATAPVVAKQDVLKLGAGFKDPGSIIGSKLSLYSNDNIS</sequence>
<evidence type="ECO:0008006" key="6">
    <source>
        <dbReference type="Google" id="ProtNLM"/>
    </source>
</evidence>
<gene>
    <name evidence="4" type="ORF">GDO81_003310</name>
</gene>
<feature type="domain" description="Kinase D-interacting substrate of 220 kDa-like SAM" evidence="3">
    <location>
        <begin position="625"/>
        <end position="690"/>
    </location>
</feature>
<keyword evidence="1" id="KW-1133">Transmembrane helix</keyword>
<keyword evidence="1" id="KW-0472">Membrane</keyword>
<evidence type="ECO:0000313" key="4">
    <source>
        <dbReference type="EMBL" id="KAG8553190.1"/>
    </source>
</evidence>
<keyword evidence="5" id="KW-1185">Reference proteome</keyword>
<evidence type="ECO:0000256" key="1">
    <source>
        <dbReference type="SAM" id="Phobius"/>
    </source>
</evidence>
<dbReference type="InterPro" id="IPR057092">
    <property type="entry name" value="SAM_KIDINS220"/>
</dbReference>
<dbReference type="AlphaFoldDB" id="A0AAV7A131"/>
<dbReference type="Pfam" id="PF07693">
    <property type="entry name" value="KAP_NTPase"/>
    <property type="match status" value="1"/>
</dbReference>
<dbReference type="PANTHER" id="PTHR22674:SF8">
    <property type="entry name" value="KAP NTPASE DOMAIN-CONTAINING PROTEIN"/>
    <property type="match status" value="1"/>
</dbReference>
<proteinExistence type="predicted"/>
<evidence type="ECO:0000313" key="5">
    <source>
        <dbReference type="Proteomes" id="UP000824782"/>
    </source>
</evidence>
<dbReference type="EMBL" id="WNYA01000010">
    <property type="protein sequence ID" value="KAG8553190.1"/>
    <property type="molecule type" value="Genomic_DNA"/>
</dbReference>